<dbReference type="OrthoDB" id="9899444at2"/>
<protein>
    <submittedName>
        <fullName evidence="1">Uncharacterized protein</fullName>
    </submittedName>
</protein>
<evidence type="ECO:0000313" key="1">
    <source>
        <dbReference type="EMBL" id="SMC09382.1"/>
    </source>
</evidence>
<dbReference type="Proteomes" id="UP000192602">
    <property type="component" value="Unassembled WGS sequence"/>
</dbReference>
<proteinExistence type="predicted"/>
<dbReference type="EMBL" id="FWWZ01000001">
    <property type="protein sequence ID" value="SMC09382.1"/>
    <property type="molecule type" value="Genomic_DNA"/>
</dbReference>
<dbReference type="AlphaFoldDB" id="A0A1W1WT54"/>
<dbReference type="STRING" id="1069081.SAMN05660197_1189"/>
<sequence length="116" mass="13106">MKRIPLGKYAKMKKMSRAQVIQMITRGQLQAEEVIENGNKVRYIIEESDVVVPSDTQKRLLPSPLEALVSRVADISQMQKCFEGSNAFYLVFEETLLIVDKQSGIITTVNICKGMQ</sequence>
<accession>A0A1W1WT54</accession>
<gene>
    <name evidence="1" type="ORF">SAMN05660197_1189</name>
</gene>
<reference evidence="2" key="1">
    <citation type="submission" date="2017-04" db="EMBL/GenBank/DDBJ databases">
        <authorList>
            <person name="Varghese N."/>
            <person name="Submissions S."/>
        </authorList>
    </citation>
    <scope>NUCLEOTIDE SEQUENCE [LARGE SCALE GENOMIC DNA]</scope>
    <source>
        <strain evidence="2">DSM 16512</strain>
    </source>
</reference>
<organism evidence="1 2">
    <name type="scientific">Nitratiruptor tergarcus DSM 16512</name>
    <dbReference type="NCBI Taxonomy" id="1069081"/>
    <lineage>
        <taxon>Bacteria</taxon>
        <taxon>Pseudomonadati</taxon>
        <taxon>Campylobacterota</taxon>
        <taxon>Epsilonproteobacteria</taxon>
        <taxon>Nautiliales</taxon>
        <taxon>Nitratiruptoraceae</taxon>
        <taxon>Nitratiruptor</taxon>
    </lineage>
</organism>
<keyword evidence="2" id="KW-1185">Reference proteome</keyword>
<name>A0A1W1WT54_9BACT</name>
<dbReference type="RefSeq" id="WP_084275613.1">
    <property type="nucleotide sequence ID" value="NZ_AP026671.1"/>
</dbReference>
<evidence type="ECO:0000313" key="2">
    <source>
        <dbReference type="Proteomes" id="UP000192602"/>
    </source>
</evidence>